<proteinExistence type="inferred from homology"/>
<protein>
    <submittedName>
        <fullName evidence="3">Uncharacterized protein</fullName>
    </submittedName>
</protein>
<dbReference type="GO" id="GO:0009733">
    <property type="term" value="P:response to auxin"/>
    <property type="evidence" value="ECO:0007669"/>
    <property type="project" value="InterPro"/>
</dbReference>
<comment type="caution">
    <text evidence="3">The sequence shown here is derived from an EMBL/GenBank/DDBJ whole genome shotgun (WGS) entry which is preliminary data.</text>
</comment>
<dbReference type="AlphaFoldDB" id="A0A8T2QW62"/>
<feature type="compositionally biased region" description="Basic residues" evidence="2">
    <location>
        <begin position="34"/>
        <end position="44"/>
    </location>
</feature>
<dbReference type="OrthoDB" id="1841988at2759"/>
<organism evidence="3 4">
    <name type="scientific">Ceratopteris richardii</name>
    <name type="common">Triangle waterfern</name>
    <dbReference type="NCBI Taxonomy" id="49495"/>
    <lineage>
        <taxon>Eukaryota</taxon>
        <taxon>Viridiplantae</taxon>
        <taxon>Streptophyta</taxon>
        <taxon>Embryophyta</taxon>
        <taxon>Tracheophyta</taxon>
        <taxon>Polypodiopsida</taxon>
        <taxon>Polypodiidae</taxon>
        <taxon>Polypodiales</taxon>
        <taxon>Pteridineae</taxon>
        <taxon>Pteridaceae</taxon>
        <taxon>Parkerioideae</taxon>
        <taxon>Ceratopteris</taxon>
    </lineage>
</organism>
<dbReference type="Pfam" id="PF02519">
    <property type="entry name" value="Auxin_inducible"/>
    <property type="match status" value="1"/>
</dbReference>
<feature type="region of interest" description="Disordered" evidence="2">
    <location>
        <begin position="34"/>
        <end position="63"/>
    </location>
</feature>
<sequence length="217" mass="24460">MDGECTSELSTRHNASRFKLRQIVRLRHALHLWKKSAKQKSRGRRTAETPSISSRNGGASGSARVPPGHLAVYVGVEKQRFVIKTSLLYHPLFKALLRKAEKEMGFDYKGGLSIPCEAGEFRRLLLLMERKDVVEKGTANRLKVLPLHDNKKPHALIATQESHSDRCQTDRFHGLLKELMRLYVAEISSYLTPRCDADVRLSVASSDRDIVQQAICG</sequence>
<dbReference type="InterPro" id="IPR003676">
    <property type="entry name" value="SAUR_fam"/>
</dbReference>
<gene>
    <name evidence="3" type="ORF">KP509_32G072700</name>
</gene>
<comment type="similarity">
    <text evidence="1">Belongs to the ARG7 family.</text>
</comment>
<dbReference type="Proteomes" id="UP000825935">
    <property type="component" value="Chromosome 32"/>
</dbReference>
<reference evidence="3" key="1">
    <citation type="submission" date="2021-08" db="EMBL/GenBank/DDBJ databases">
        <title>WGS assembly of Ceratopteris richardii.</title>
        <authorList>
            <person name="Marchant D.B."/>
            <person name="Chen G."/>
            <person name="Jenkins J."/>
            <person name="Shu S."/>
            <person name="Leebens-Mack J."/>
            <person name="Grimwood J."/>
            <person name="Schmutz J."/>
            <person name="Soltis P."/>
            <person name="Soltis D."/>
            <person name="Chen Z.-H."/>
        </authorList>
    </citation>
    <scope>NUCLEOTIDE SEQUENCE</scope>
    <source>
        <strain evidence="3">Whitten #5841</strain>
        <tissue evidence="3">Leaf</tissue>
    </source>
</reference>
<evidence type="ECO:0000313" key="3">
    <source>
        <dbReference type="EMBL" id="KAH7287758.1"/>
    </source>
</evidence>
<evidence type="ECO:0000313" key="4">
    <source>
        <dbReference type="Proteomes" id="UP000825935"/>
    </source>
</evidence>
<feature type="compositionally biased region" description="Low complexity" evidence="2">
    <location>
        <begin position="51"/>
        <end position="63"/>
    </location>
</feature>
<name>A0A8T2QW62_CERRI</name>
<keyword evidence="4" id="KW-1185">Reference proteome</keyword>
<dbReference type="PANTHER" id="PTHR31374:SF7">
    <property type="entry name" value="SAUR-LIKE AUXIN-RESPONSIVE PROTEIN FAMILY"/>
    <property type="match status" value="1"/>
</dbReference>
<evidence type="ECO:0000256" key="1">
    <source>
        <dbReference type="ARBA" id="ARBA00006974"/>
    </source>
</evidence>
<dbReference type="EMBL" id="CM035437">
    <property type="protein sequence ID" value="KAH7287758.1"/>
    <property type="molecule type" value="Genomic_DNA"/>
</dbReference>
<accession>A0A8T2QW62</accession>
<dbReference type="PANTHER" id="PTHR31374">
    <property type="entry name" value="AUXIN-INDUCED PROTEIN-LIKE-RELATED"/>
    <property type="match status" value="1"/>
</dbReference>
<evidence type="ECO:0000256" key="2">
    <source>
        <dbReference type="SAM" id="MobiDB-lite"/>
    </source>
</evidence>